<dbReference type="AlphaFoldDB" id="A0A423SVA3"/>
<proteinExistence type="predicted"/>
<organism evidence="2 3">
    <name type="scientific">Penaeus vannamei</name>
    <name type="common">Whiteleg shrimp</name>
    <name type="synonym">Litopenaeus vannamei</name>
    <dbReference type="NCBI Taxonomy" id="6689"/>
    <lineage>
        <taxon>Eukaryota</taxon>
        <taxon>Metazoa</taxon>
        <taxon>Ecdysozoa</taxon>
        <taxon>Arthropoda</taxon>
        <taxon>Crustacea</taxon>
        <taxon>Multicrustacea</taxon>
        <taxon>Malacostraca</taxon>
        <taxon>Eumalacostraca</taxon>
        <taxon>Eucarida</taxon>
        <taxon>Decapoda</taxon>
        <taxon>Dendrobranchiata</taxon>
        <taxon>Penaeoidea</taxon>
        <taxon>Penaeidae</taxon>
        <taxon>Penaeus</taxon>
    </lineage>
</organism>
<keyword evidence="3" id="KW-1185">Reference proteome</keyword>
<evidence type="ECO:0000313" key="3">
    <source>
        <dbReference type="Proteomes" id="UP000283509"/>
    </source>
</evidence>
<protein>
    <submittedName>
        <fullName evidence="2">Uncharacterized protein</fullName>
    </submittedName>
</protein>
<keyword evidence="1" id="KW-1133">Transmembrane helix</keyword>
<feature type="transmembrane region" description="Helical" evidence="1">
    <location>
        <begin position="198"/>
        <end position="215"/>
    </location>
</feature>
<evidence type="ECO:0000256" key="1">
    <source>
        <dbReference type="SAM" id="Phobius"/>
    </source>
</evidence>
<evidence type="ECO:0000313" key="2">
    <source>
        <dbReference type="EMBL" id="ROT68124.1"/>
    </source>
</evidence>
<name>A0A423SVA3_PENVA</name>
<feature type="transmembrane region" description="Helical" evidence="1">
    <location>
        <begin position="164"/>
        <end position="186"/>
    </location>
</feature>
<reference evidence="2 3" key="1">
    <citation type="submission" date="2018-04" db="EMBL/GenBank/DDBJ databases">
        <authorList>
            <person name="Zhang X."/>
            <person name="Yuan J."/>
            <person name="Li F."/>
            <person name="Xiang J."/>
        </authorList>
    </citation>
    <scope>NUCLEOTIDE SEQUENCE [LARGE SCALE GENOMIC DNA]</scope>
    <source>
        <tissue evidence="2">Muscle</tissue>
    </source>
</reference>
<reference evidence="2 3" key="2">
    <citation type="submission" date="2019-01" db="EMBL/GenBank/DDBJ databases">
        <title>The decoding of complex shrimp genome reveals the adaptation for benthos swimmer, frequently molting mechanism and breeding impact on genome.</title>
        <authorList>
            <person name="Sun Y."/>
            <person name="Gao Y."/>
            <person name="Yu Y."/>
        </authorList>
    </citation>
    <scope>NUCLEOTIDE SEQUENCE [LARGE SCALE GENOMIC DNA]</scope>
    <source>
        <tissue evidence="2">Muscle</tissue>
    </source>
</reference>
<dbReference type="EMBL" id="QCYY01002717">
    <property type="protein sequence ID" value="ROT68124.1"/>
    <property type="molecule type" value="Genomic_DNA"/>
</dbReference>
<feature type="transmembrane region" description="Helical" evidence="1">
    <location>
        <begin position="93"/>
        <end position="113"/>
    </location>
</feature>
<sequence length="429" mass="46773">MSLVSVCPFFVSLSLCRRILCLSLSPFLCLLSLFRFFALSVPFVCPLFFHFLVSLSFSFFVSLSLSRLLLSSLFVSLLCSRFSFSHFLLSLSLISLSLSASLCLSFPLSLLSPFPLSLSSSPSRVFSILLPSFSHVLSFFLFIFHSLLSQYVVYAVCSPCLSEYLSGLSVLFFLPSSLSYSSLSLLPPFLLFSKNSSLPSFAFLLFLPFFSLSLIPSPRRVSSAFLCLASSFSYSLPIPSLSSASLLPPSLSLSSRPLPTTLSLSSLSLSPISLLTLPSSSLLSLPLPPLHSLISLPCPLPSSLFFSPAFLVCFCLSLFSLSLPSSLFLSSLPPLHFSLIPALPSLSLLLSSRLSSPPLPTLPLSLSLPFSLSPLSPLSFLPSIYLPPSFPPLSLSLSPHGQFLKTAFFVRQSWLEEWQLCKPVSPFSR</sequence>
<keyword evidence="1" id="KW-0812">Transmembrane</keyword>
<keyword evidence="1" id="KW-0472">Membrane</keyword>
<dbReference type="Proteomes" id="UP000283509">
    <property type="component" value="Unassembled WGS sequence"/>
</dbReference>
<comment type="caution">
    <text evidence="2">The sequence shown here is derived from an EMBL/GenBank/DDBJ whole genome shotgun (WGS) entry which is preliminary data.</text>
</comment>
<gene>
    <name evidence="2" type="ORF">C7M84_013753</name>
</gene>
<accession>A0A423SVA3</accession>
<feature type="transmembrane region" description="Helical" evidence="1">
    <location>
        <begin position="34"/>
        <end position="61"/>
    </location>
</feature>
<feature type="transmembrane region" description="Helical" evidence="1">
    <location>
        <begin position="125"/>
        <end position="144"/>
    </location>
</feature>